<evidence type="ECO:0000313" key="2">
    <source>
        <dbReference type="Proteomes" id="UP000290608"/>
    </source>
</evidence>
<dbReference type="AlphaFoldDB" id="A0A4Q0PNF8"/>
<gene>
    <name evidence="1" type="ORF">DSL99_1342</name>
</gene>
<proteinExistence type="predicted"/>
<dbReference type="STRING" id="1122159.SAMN02745246_01397"/>
<protein>
    <submittedName>
        <fullName evidence="1">Uncharacterized protein</fullName>
    </submittedName>
</protein>
<reference evidence="1 2" key="1">
    <citation type="submission" date="2018-07" db="EMBL/GenBank/DDBJ databases">
        <title>Leeuwenhoekiella genomics.</title>
        <authorList>
            <person name="Tahon G."/>
            <person name="Willems A."/>
        </authorList>
    </citation>
    <scope>NUCLEOTIDE SEQUENCE [LARGE SCALE GENOMIC DNA]</scope>
    <source>
        <strain evidence="1 2">LMG 1345</strain>
    </source>
</reference>
<dbReference type="EMBL" id="QOVL01000005">
    <property type="protein sequence ID" value="RXG32037.1"/>
    <property type="molecule type" value="Genomic_DNA"/>
</dbReference>
<sequence>MNTNQTLHEKLSEQDPDFVSQVQSIKKSTELYAMKKREVDPDRRELIQARIDNMYRKQF</sequence>
<accession>A0A4Q0PNF8</accession>
<comment type="caution">
    <text evidence="1">The sequence shown here is derived from an EMBL/GenBank/DDBJ whole genome shotgun (WGS) entry which is preliminary data.</text>
</comment>
<dbReference type="RefSeq" id="WP_073098511.1">
    <property type="nucleotide sequence ID" value="NZ_QOVL01000005.1"/>
</dbReference>
<evidence type="ECO:0000313" key="1">
    <source>
        <dbReference type="EMBL" id="RXG32037.1"/>
    </source>
</evidence>
<name>A0A4Q0PNF8_9FLAO</name>
<dbReference type="Proteomes" id="UP000290608">
    <property type="component" value="Unassembled WGS sequence"/>
</dbReference>
<organism evidence="1 2">
    <name type="scientific">Leeuwenhoekiella marinoflava</name>
    <dbReference type="NCBI Taxonomy" id="988"/>
    <lineage>
        <taxon>Bacteria</taxon>
        <taxon>Pseudomonadati</taxon>
        <taxon>Bacteroidota</taxon>
        <taxon>Flavobacteriia</taxon>
        <taxon>Flavobacteriales</taxon>
        <taxon>Flavobacteriaceae</taxon>
        <taxon>Leeuwenhoekiella</taxon>
    </lineage>
</organism>